<dbReference type="GeneID" id="66998768"/>
<dbReference type="InterPro" id="IPR052957">
    <property type="entry name" value="Auxin_embryo_med"/>
</dbReference>
<evidence type="ECO:0000313" key="3">
    <source>
        <dbReference type="Proteomes" id="UP001043456"/>
    </source>
</evidence>
<dbReference type="RefSeq" id="XP_043152403.1">
    <property type="nucleotide sequence ID" value="XM_043296468.1"/>
</dbReference>
<evidence type="ECO:0000313" key="2">
    <source>
        <dbReference type="EMBL" id="GIJ81656.1"/>
    </source>
</evidence>
<evidence type="ECO:0000256" key="1">
    <source>
        <dbReference type="SAM" id="MobiDB-lite"/>
    </source>
</evidence>
<dbReference type="PANTHER" id="PTHR32387:SF0">
    <property type="entry name" value="PROTEIN NO VEIN"/>
    <property type="match status" value="1"/>
</dbReference>
<keyword evidence="3" id="KW-1185">Reference proteome</keyword>
<dbReference type="InterPro" id="IPR036890">
    <property type="entry name" value="HATPase_C_sf"/>
</dbReference>
<reference evidence="2 3" key="1">
    <citation type="submission" date="2018-10" db="EMBL/GenBank/DDBJ databases">
        <title>Pan-genome distribution and transcriptional activeness of fungal secondary metabolism genes in Aspergillus section Fumigati.</title>
        <authorList>
            <person name="Takahashi H."/>
            <person name="Umemura M."/>
            <person name="Ninomiya A."/>
            <person name="Kusuya Y."/>
            <person name="Urayama S."/>
            <person name="Shimizu M."/>
            <person name="Watanabe A."/>
            <person name="Kamei K."/>
            <person name="Yaguchi T."/>
            <person name="Hagiwara D."/>
        </authorList>
    </citation>
    <scope>NUCLEOTIDE SEQUENCE [LARGE SCALE GENOMIC DNA]</scope>
    <source>
        <strain evidence="2 3">IFM 55266</strain>
    </source>
</reference>
<gene>
    <name evidence="2" type="ORF">Asppvi_000155</name>
</gene>
<dbReference type="NCBIfam" id="NF047352">
    <property type="entry name" value="P_loop_sacsin"/>
    <property type="match status" value="1"/>
</dbReference>
<dbReference type="OrthoDB" id="1262810at2759"/>
<accession>A0A9P3ENU9</accession>
<dbReference type="Proteomes" id="UP001043456">
    <property type="component" value="Unassembled WGS sequence"/>
</dbReference>
<organism evidence="2 3">
    <name type="scientific">Aspergillus pseudoviridinutans</name>
    <dbReference type="NCBI Taxonomy" id="1517512"/>
    <lineage>
        <taxon>Eukaryota</taxon>
        <taxon>Fungi</taxon>
        <taxon>Dikarya</taxon>
        <taxon>Ascomycota</taxon>
        <taxon>Pezizomycotina</taxon>
        <taxon>Eurotiomycetes</taxon>
        <taxon>Eurotiomycetidae</taxon>
        <taxon>Eurotiales</taxon>
        <taxon>Aspergillaceae</taxon>
        <taxon>Aspergillus</taxon>
        <taxon>Aspergillus subgen. Fumigati</taxon>
    </lineage>
</organism>
<evidence type="ECO:0008006" key="4">
    <source>
        <dbReference type="Google" id="ProtNLM"/>
    </source>
</evidence>
<proteinExistence type="predicted"/>
<feature type="region of interest" description="Disordered" evidence="1">
    <location>
        <begin position="1314"/>
        <end position="1360"/>
    </location>
</feature>
<dbReference type="SUPFAM" id="SSF55874">
    <property type="entry name" value="ATPase domain of HSP90 chaperone/DNA topoisomerase II/histidine kinase"/>
    <property type="match status" value="1"/>
</dbReference>
<dbReference type="Gene3D" id="3.30.565.10">
    <property type="entry name" value="Histidine kinase-like ATPase, C-terminal domain"/>
    <property type="match status" value="1"/>
</dbReference>
<dbReference type="PANTHER" id="PTHR32387">
    <property type="entry name" value="WU:FJ29H11"/>
    <property type="match status" value="1"/>
</dbReference>
<name>A0A9P3ENU9_9EURO</name>
<dbReference type="EMBL" id="BHVY01000001">
    <property type="protein sequence ID" value="GIJ81656.1"/>
    <property type="molecule type" value="Genomic_DNA"/>
</dbReference>
<sequence>MAPLSLEQAQAIVDDIRVTNGGFRPEVQKALSEEALKAFKNLQTIAGSAIVHVAEDLYDADTRFIFELIQNAEDNCYGHAASQAEEPFLQFTLHKDHITVDSNEDGFTENDVRAICSIHRSSKKQTGGYIGHKGIGFKSVFKVAYKVSIQSGPFCFFFEHRQGESGLGMITPFNEKPRELPPSVKTRITLFLTDGGDFERRASELREIPDTMLLFLRKLQKLTIEIPPLQTLISFRRNEDLSKHLVTLTKEMNGERLRKFYHLEKTTLSNLPQHPSRPGQPEVDLILAFPVKEDFSPLIEAQYVYSFLPMRHEGFNFLIQSDFITQANRQGVHRCDRNYAIRDGISELFLQAVAYFCKHTSLRYEWLQYLPGTNIHDPFWADLREMIFDRLKESRILISRRGVLKYPRKLQHLSSQHCDHHGQPLLDDIEPEVYLAQSYIWTKHAENLTDLGVTNLSYESILDRLEPYLEGPSPRFLDSSLDDDWHTKVATLLLRALKRQPARSSLTERIRKMPLIPTSDGSLLPARSSAVYFPDDMRGIPIPEGLKDIRIVQRSVLENKARRELIETLGVAHCEPSRVVRSILKLYDVRHGVTLEKSVSHLRYLFRTLGKDETLDNRIFIMDKTGKRVYRAFVTLGAEIIKDDLYFETLGEYGTKHLAQDLQCGVDQQSCPPFEMHIIHRAYIEAVPPGTVSNGRTWEQWLEEVALVRRIPRLKSPRTDGLSTLCQHMAKYRPMTLIGILRTYWSSFQSDLSPGVIKALKNMQVPCRNHSQARLQYTYYPSKEMQQLCSDATVEEIFDRFIDIPANLATDGIEGWEFLASFEVHLEEDIDFFWTILCYLEEKATHNIQTQAAFFRVYKELFIRFPDDPVRLREIFTGREYVCIPACPGEILKLASLEECVWNGHPSLRTKHPLATHPEYSNDPHVSCFFKDILSVRDADVGTYIEELQWRKENADVALDDLKTIYSCISQNIQKPDDDAMILRKFTEQKLVYLPTEQSWVTPESCVWADAPKIGVQYGISAVYLELESFFRGPLNVQTPRTATYIEQLRRLASSEVVDIGAVKTAIYNLNALRPGADELMGLSHLKFLPVALPSGTVEILKPTDTFFIADRVEYLAAFRDKVPILDFALEEGRRLRHLLGSIGLQNRYMSTAVQEQTDVDQPSHEHCSRETREFRKKAAHIYRCILHYSEEGQETVGQRLRQLQNVLVYESAGFRKTLVLQLNEVTARVQSDRGSVHIEDVNAVLHIYIPRDQSDRRRCYSRDLPQTLGRYFGLKRDSAAYFALIFLAPEDLIGECLDGYGIVRVSPDIAIQPESEPTDTTISDGRIEGGDVFSGSDDAQESEEGMYTPRDTPRASPEAAVELPRTIVTHNRTSAPPPRPFTVPYPDWPSPDGVPRPFTEHHPYIQLLDKVIRLARPLTLSEVLQRPMNTVGGGANTSHESAFGVRSENQLAHDIKIGAAGELFVFELLSSSDLPGFSRDNWRSTIRKHICVHPDYHDLAPWYGFETADIVYRDTSSVLTTTLIDAGYLPHARWHGSNPTYYIEVKTTTEECDSAFFMSKSQYRRMQTMWTDLNVGLEEPDIYVVFRVYYLGKESMGLKIYVDPESLRQEQRLIFSTESYSVYPSLAA</sequence>
<comment type="caution">
    <text evidence="2">The sequence shown here is derived from an EMBL/GenBank/DDBJ whole genome shotgun (WGS) entry which is preliminary data.</text>
</comment>
<protein>
    <recommendedName>
        <fullName evidence="4">Protein NO VEIN C-terminal domain-containing protein</fullName>
    </recommendedName>
</protein>